<keyword evidence="3" id="KW-1185">Reference proteome</keyword>
<comment type="caution">
    <text evidence="2">The sequence shown here is derived from an EMBL/GenBank/DDBJ whole genome shotgun (WGS) entry which is preliminary data.</text>
</comment>
<evidence type="ECO:0000313" key="2">
    <source>
        <dbReference type="EMBL" id="KAK9088993.1"/>
    </source>
</evidence>
<protein>
    <submittedName>
        <fullName evidence="2">Uncharacterized protein</fullName>
    </submittedName>
</protein>
<organism evidence="2 3">
    <name type="scientific">Stephania cephalantha</name>
    <dbReference type="NCBI Taxonomy" id="152367"/>
    <lineage>
        <taxon>Eukaryota</taxon>
        <taxon>Viridiplantae</taxon>
        <taxon>Streptophyta</taxon>
        <taxon>Embryophyta</taxon>
        <taxon>Tracheophyta</taxon>
        <taxon>Spermatophyta</taxon>
        <taxon>Magnoliopsida</taxon>
        <taxon>Ranunculales</taxon>
        <taxon>Menispermaceae</taxon>
        <taxon>Menispermoideae</taxon>
        <taxon>Cissampelideae</taxon>
        <taxon>Stephania</taxon>
    </lineage>
</organism>
<name>A0AAP0HHT4_9MAGN</name>
<feature type="region of interest" description="Disordered" evidence="1">
    <location>
        <begin position="1"/>
        <end position="52"/>
    </location>
</feature>
<evidence type="ECO:0000256" key="1">
    <source>
        <dbReference type="SAM" id="MobiDB-lite"/>
    </source>
</evidence>
<evidence type="ECO:0000313" key="3">
    <source>
        <dbReference type="Proteomes" id="UP001419268"/>
    </source>
</evidence>
<gene>
    <name evidence="2" type="ORF">Scep_028075</name>
</gene>
<reference evidence="2 3" key="1">
    <citation type="submission" date="2024-01" db="EMBL/GenBank/DDBJ databases">
        <title>Genome assemblies of Stephania.</title>
        <authorList>
            <person name="Yang L."/>
        </authorList>
    </citation>
    <scope>NUCLEOTIDE SEQUENCE [LARGE SCALE GENOMIC DNA]</scope>
    <source>
        <strain evidence="2">JXDWG</strain>
        <tissue evidence="2">Leaf</tissue>
    </source>
</reference>
<proteinExistence type="predicted"/>
<dbReference type="AlphaFoldDB" id="A0AAP0HHT4"/>
<accession>A0AAP0HHT4</accession>
<dbReference type="EMBL" id="JBBNAG010000012">
    <property type="protein sequence ID" value="KAK9088993.1"/>
    <property type="molecule type" value="Genomic_DNA"/>
</dbReference>
<feature type="compositionally biased region" description="Basic and acidic residues" evidence="1">
    <location>
        <begin position="10"/>
        <end position="19"/>
    </location>
</feature>
<dbReference type="Proteomes" id="UP001419268">
    <property type="component" value="Unassembled WGS sequence"/>
</dbReference>
<sequence>MGSPLSASLDRVDSQDGSHRTPSAQGPKNDIAASRGPASSSTPARDKGKAIA</sequence>